<accession>A0A1A7Q623</accession>
<keyword evidence="4" id="KW-0694">RNA-binding</keyword>
<dbReference type="RefSeq" id="WP_065234454.1">
    <property type="nucleotide sequence ID" value="NZ_JTJS01000047.1"/>
</dbReference>
<evidence type="ECO:0000256" key="4">
    <source>
        <dbReference type="ARBA" id="ARBA00022884"/>
    </source>
</evidence>
<dbReference type="NCBIfam" id="TIGR01870">
    <property type="entry name" value="cas_TM1810_Csm2"/>
    <property type="match status" value="1"/>
</dbReference>
<evidence type="ECO:0000256" key="6">
    <source>
        <dbReference type="ARBA" id="ARBA00031723"/>
    </source>
</evidence>
<dbReference type="InterPro" id="IPR010149">
    <property type="entry name" value="CRISPR-assoc_prot_Csm2_III-A"/>
</dbReference>
<dbReference type="GO" id="GO:0003723">
    <property type="term" value="F:RNA binding"/>
    <property type="evidence" value="ECO:0007669"/>
    <property type="project" value="UniProtKB-KW"/>
</dbReference>
<dbReference type="GO" id="GO:0051607">
    <property type="term" value="P:defense response to virus"/>
    <property type="evidence" value="ECO:0007669"/>
    <property type="project" value="UniProtKB-KW"/>
</dbReference>
<evidence type="ECO:0000256" key="3">
    <source>
        <dbReference type="ARBA" id="ARBA00016118"/>
    </source>
</evidence>
<dbReference type="Proteomes" id="UP000243168">
    <property type="component" value="Unassembled WGS sequence"/>
</dbReference>
<evidence type="ECO:0000256" key="2">
    <source>
        <dbReference type="ARBA" id="ARBA00006896"/>
    </source>
</evidence>
<gene>
    <name evidence="7" type="ORF">QV07_05205</name>
</gene>
<evidence type="ECO:0000256" key="1">
    <source>
        <dbReference type="ARBA" id="ARBA00003640"/>
    </source>
</evidence>
<comment type="similarity">
    <text evidence="2">Belongs to the CRISPR-associated Csm2 family.</text>
</comment>
<comment type="caution">
    <text evidence="7">The sequence shown here is derived from an EMBL/GenBank/DDBJ whole genome shotgun (WGS) entry which is preliminary data.</text>
</comment>
<evidence type="ECO:0000256" key="5">
    <source>
        <dbReference type="ARBA" id="ARBA00023118"/>
    </source>
</evidence>
<reference evidence="7 8" key="1">
    <citation type="submission" date="2014-11" db="EMBL/GenBank/DDBJ databases">
        <title>Pan-genome of Gallibacterium spp.</title>
        <authorList>
            <person name="Kudirkiene E."/>
            <person name="Bojesen A.M."/>
        </authorList>
    </citation>
    <scope>NUCLEOTIDE SEQUENCE [LARGE SCALE GENOMIC DNA]</scope>
    <source>
        <strain evidence="7 8">F298</strain>
    </source>
</reference>
<proteinExistence type="inferred from homology"/>
<sequence length="127" mass="14901">MSQEIKFGANKPATIFSDIAEYHAQKIKSSKEANKTTQLRKFYDELSMWNERVQQAPNKAEKYQELEPFIKMLKAKVAYAKGRKHINDDFRNVFDEIINQINNVETLRDAKLFFEAVIGYCKLYEAK</sequence>
<dbReference type="PATRIC" id="fig|505345.8.peg.1043"/>
<name>A0A1A7Q623_9PAST</name>
<dbReference type="EMBL" id="JTJS01000047">
    <property type="protein sequence ID" value="OBX09342.1"/>
    <property type="molecule type" value="Genomic_DNA"/>
</dbReference>
<evidence type="ECO:0000313" key="7">
    <source>
        <dbReference type="EMBL" id="OBX09342.1"/>
    </source>
</evidence>
<evidence type="ECO:0000313" key="8">
    <source>
        <dbReference type="Proteomes" id="UP000243168"/>
    </source>
</evidence>
<comment type="function">
    <text evidence="1">This subunit may be involved in monitoring complementarity of crRNA and target RNA.</text>
</comment>
<protein>
    <recommendedName>
        <fullName evidence="3">CRISPR system Cms protein Csm2</fullName>
    </recommendedName>
    <alternativeName>
        <fullName evidence="6">CRISPR type III A-associated protein Csm2</fullName>
    </alternativeName>
</protein>
<keyword evidence="5" id="KW-0051">Antiviral defense</keyword>
<organism evidence="7 8">
    <name type="scientific">Gallibacterium genomosp. 3</name>
    <dbReference type="NCBI Taxonomy" id="505345"/>
    <lineage>
        <taxon>Bacteria</taxon>
        <taxon>Pseudomonadati</taxon>
        <taxon>Pseudomonadota</taxon>
        <taxon>Gammaproteobacteria</taxon>
        <taxon>Pasteurellales</taxon>
        <taxon>Pasteurellaceae</taxon>
        <taxon>Gallibacterium</taxon>
    </lineage>
</organism>
<dbReference type="Pfam" id="PF03750">
    <property type="entry name" value="Csm2_III-A"/>
    <property type="match status" value="1"/>
</dbReference>
<dbReference type="AlphaFoldDB" id="A0A1A7Q623"/>